<protein>
    <submittedName>
        <fullName evidence="17">Cytochrome P450 2K1-like</fullName>
    </submittedName>
</protein>
<comment type="cofactor">
    <cofactor evidence="1 13">
        <name>heme</name>
        <dbReference type="ChEBI" id="CHEBI:30413"/>
    </cofactor>
</comment>
<dbReference type="InterPro" id="IPR002401">
    <property type="entry name" value="Cyt_P450_E_grp-I"/>
</dbReference>
<keyword evidence="12 15" id="KW-0472">Membrane</keyword>
<evidence type="ECO:0000256" key="5">
    <source>
        <dbReference type="ARBA" id="ARBA00022617"/>
    </source>
</evidence>
<accession>A0A6P7N648</accession>
<evidence type="ECO:0000256" key="14">
    <source>
        <dbReference type="RuleBase" id="RU000461"/>
    </source>
</evidence>
<evidence type="ECO:0000256" key="4">
    <source>
        <dbReference type="ARBA" id="ARBA00010617"/>
    </source>
</evidence>
<evidence type="ECO:0000256" key="8">
    <source>
        <dbReference type="ARBA" id="ARBA00022848"/>
    </source>
</evidence>
<dbReference type="GO" id="GO:0006082">
    <property type="term" value="P:organic acid metabolic process"/>
    <property type="evidence" value="ECO:0007669"/>
    <property type="project" value="TreeGrafter"/>
</dbReference>
<evidence type="ECO:0000313" key="16">
    <source>
        <dbReference type="Proteomes" id="UP000515150"/>
    </source>
</evidence>
<dbReference type="InterPro" id="IPR050182">
    <property type="entry name" value="Cytochrome_P450_fam2"/>
</dbReference>
<dbReference type="Gene3D" id="1.10.630.10">
    <property type="entry name" value="Cytochrome P450"/>
    <property type="match status" value="1"/>
</dbReference>
<dbReference type="PROSITE" id="PS00086">
    <property type="entry name" value="CYTOCHROME_P450"/>
    <property type="match status" value="1"/>
</dbReference>
<reference evidence="17" key="1">
    <citation type="submission" date="2025-08" db="UniProtKB">
        <authorList>
            <consortium name="RefSeq"/>
        </authorList>
    </citation>
    <scope>IDENTIFICATION</scope>
</reference>
<dbReference type="GO" id="GO:0046222">
    <property type="term" value="P:aflatoxin metabolic process"/>
    <property type="evidence" value="ECO:0007669"/>
    <property type="project" value="UniProtKB-ARBA"/>
</dbReference>
<dbReference type="InParanoid" id="A0A6P7N648"/>
<evidence type="ECO:0000256" key="1">
    <source>
        <dbReference type="ARBA" id="ARBA00001971"/>
    </source>
</evidence>
<evidence type="ECO:0000256" key="13">
    <source>
        <dbReference type="PIRSR" id="PIRSR602401-1"/>
    </source>
</evidence>
<dbReference type="GO" id="GO:0020037">
    <property type="term" value="F:heme binding"/>
    <property type="evidence" value="ECO:0007669"/>
    <property type="project" value="InterPro"/>
</dbReference>
<dbReference type="FunCoup" id="A0A6P7N648">
    <property type="interactions" value="288"/>
</dbReference>
<organism evidence="16 17">
    <name type="scientific">Betta splendens</name>
    <name type="common">Siamese fighting fish</name>
    <dbReference type="NCBI Taxonomy" id="158456"/>
    <lineage>
        <taxon>Eukaryota</taxon>
        <taxon>Metazoa</taxon>
        <taxon>Chordata</taxon>
        <taxon>Craniata</taxon>
        <taxon>Vertebrata</taxon>
        <taxon>Euteleostomi</taxon>
        <taxon>Actinopterygii</taxon>
        <taxon>Neopterygii</taxon>
        <taxon>Teleostei</taxon>
        <taxon>Neoteleostei</taxon>
        <taxon>Acanthomorphata</taxon>
        <taxon>Anabantaria</taxon>
        <taxon>Anabantiformes</taxon>
        <taxon>Anabantoidei</taxon>
        <taxon>Osphronemidae</taxon>
        <taxon>Betta</taxon>
    </lineage>
</organism>
<dbReference type="AlphaFoldDB" id="A0A6P7N648"/>
<keyword evidence="6 13" id="KW-0479">Metal-binding</keyword>
<keyword evidence="8" id="KW-0492">Microsome</keyword>
<evidence type="ECO:0000256" key="11">
    <source>
        <dbReference type="ARBA" id="ARBA00023033"/>
    </source>
</evidence>
<feature type="transmembrane region" description="Helical" evidence="15">
    <location>
        <begin position="7"/>
        <end position="31"/>
    </location>
</feature>
<keyword evidence="15" id="KW-0812">Transmembrane</keyword>
<evidence type="ECO:0000313" key="17">
    <source>
        <dbReference type="RefSeq" id="XP_029014807.1"/>
    </source>
</evidence>
<evidence type="ECO:0000256" key="15">
    <source>
        <dbReference type="SAM" id="Phobius"/>
    </source>
</evidence>
<dbReference type="InterPro" id="IPR036396">
    <property type="entry name" value="Cyt_P450_sf"/>
</dbReference>
<dbReference type="GO" id="GO:0016712">
    <property type="term" value="F:oxidoreductase activity, acting on paired donors, with incorporation or reduction of molecular oxygen, reduced flavin or flavoprotein as one donor, and incorporation of one atom of oxygen"/>
    <property type="evidence" value="ECO:0007669"/>
    <property type="project" value="InterPro"/>
</dbReference>
<keyword evidence="5 13" id="KW-0349">Heme</keyword>
<sequence length="506" mass="57206">MSLLDHLTLLFHCSPTTLLGAVAVLLLLYLVSNGFSSEETRREPPGPRPLPLLGNLLQLDLKRPYRTLTELSKIYGSVFTVYLGPNKVVVLAGYKTVKEALVNHAEEFGDRDIAPIFVDLIRGHGILMANGDSWKEMRRFALSTLKDFGMGKRTAEDRILEECEHLIQMFETHKGNAFDTAGALNYATSNIISSIVYGSRFEYSDPRFTRLVKQANENISVLGSVSVQVYNMFPKLTGWVKNRKLLLANSESTVRDVKTLIKQLKDTLNPNTCRGLVDCFLTRQQKEEESCALDSHYHESNLIYTVTNLFAAGTDTTASTLRWALLLMAKYPHIQDQVQEELSRVVGSRCVRVEDRKNLPYTDAVIHETQRLANIVPMSLFHKTSRDITFQGHFIKKGTTVIPLLTSVLYDESEWETPHTFNPSHFLDDHGRFVKRDAFMPFSAGRRMCLGESLAKMELFLFFTCLLQRFRFTPPPGVTEEELDLTPAVGFTIPPVPHKLCAVPRS</sequence>
<dbReference type="GO" id="GO:0006805">
    <property type="term" value="P:xenobiotic metabolic process"/>
    <property type="evidence" value="ECO:0007669"/>
    <property type="project" value="TreeGrafter"/>
</dbReference>
<keyword evidence="9 14" id="KW-0560">Oxidoreductase</keyword>
<dbReference type="PRINTS" id="PR00385">
    <property type="entry name" value="P450"/>
</dbReference>
<proteinExistence type="inferred from homology"/>
<gene>
    <name evidence="17" type="primary">LOC114860403</name>
</gene>
<dbReference type="InterPro" id="IPR001128">
    <property type="entry name" value="Cyt_P450"/>
</dbReference>
<evidence type="ECO:0000256" key="6">
    <source>
        <dbReference type="ARBA" id="ARBA00022723"/>
    </source>
</evidence>
<dbReference type="PANTHER" id="PTHR24300:SF319">
    <property type="entry name" value="CYTOCHROME P450, FAMILY 2, SUBFAMILY AC, POLYPEPTIDE 1"/>
    <property type="match status" value="1"/>
</dbReference>
<dbReference type="PANTHER" id="PTHR24300">
    <property type="entry name" value="CYTOCHROME P450 508A4-RELATED"/>
    <property type="match status" value="1"/>
</dbReference>
<evidence type="ECO:0000256" key="9">
    <source>
        <dbReference type="ARBA" id="ARBA00023002"/>
    </source>
</evidence>
<dbReference type="Proteomes" id="UP000515150">
    <property type="component" value="Chromosome 8"/>
</dbReference>
<feature type="binding site" description="axial binding residue" evidence="13">
    <location>
        <position position="449"/>
    </location>
    <ligand>
        <name>heme</name>
        <dbReference type="ChEBI" id="CHEBI:30413"/>
    </ligand>
    <ligandPart>
        <name>Fe</name>
        <dbReference type="ChEBI" id="CHEBI:18248"/>
    </ligandPart>
</feature>
<name>A0A6P7N648_BETSP</name>
<dbReference type="InterPro" id="IPR008071">
    <property type="entry name" value="Cyt_P450_E_grp-I_CYP2J-like"/>
</dbReference>
<dbReference type="GeneID" id="114860403"/>
<dbReference type="GO" id="GO:0005506">
    <property type="term" value="F:iron ion binding"/>
    <property type="evidence" value="ECO:0007669"/>
    <property type="project" value="InterPro"/>
</dbReference>
<keyword evidence="10 13" id="KW-0408">Iron</keyword>
<comment type="subcellular location">
    <subcellularLocation>
        <location evidence="3">Endoplasmic reticulum membrane</location>
    </subcellularLocation>
    <subcellularLocation>
        <location evidence="2">Microsome membrane</location>
    </subcellularLocation>
</comment>
<dbReference type="PRINTS" id="PR00463">
    <property type="entry name" value="EP450I"/>
</dbReference>
<dbReference type="OrthoDB" id="2789670at2759"/>
<keyword evidence="11 14" id="KW-0503">Monooxygenase</keyword>
<keyword evidence="16" id="KW-1185">Reference proteome</keyword>
<evidence type="ECO:0000256" key="12">
    <source>
        <dbReference type="ARBA" id="ARBA00023136"/>
    </source>
</evidence>
<dbReference type="PRINTS" id="PR01688">
    <property type="entry name" value="EP450ICYP2J"/>
</dbReference>
<dbReference type="GO" id="GO:0005789">
    <property type="term" value="C:endoplasmic reticulum membrane"/>
    <property type="evidence" value="ECO:0007669"/>
    <property type="project" value="UniProtKB-SubCell"/>
</dbReference>
<keyword evidence="15" id="KW-1133">Transmembrane helix</keyword>
<evidence type="ECO:0000256" key="10">
    <source>
        <dbReference type="ARBA" id="ARBA00023004"/>
    </source>
</evidence>
<dbReference type="SUPFAM" id="SSF48264">
    <property type="entry name" value="Cytochrome P450"/>
    <property type="match status" value="1"/>
</dbReference>
<keyword evidence="7" id="KW-0256">Endoplasmic reticulum</keyword>
<evidence type="ECO:0000256" key="2">
    <source>
        <dbReference type="ARBA" id="ARBA00004524"/>
    </source>
</evidence>
<evidence type="ECO:0000256" key="7">
    <source>
        <dbReference type="ARBA" id="ARBA00022824"/>
    </source>
</evidence>
<dbReference type="InterPro" id="IPR017972">
    <property type="entry name" value="Cyt_P450_CS"/>
</dbReference>
<evidence type="ECO:0000256" key="3">
    <source>
        <dbReference type="ARBA" id="ARBA00004586"/>
    </source>
</evidence>
<dbReference type="KEGG" id="bspl:114860403"/>
<dbReference type="FunFam" id="1.10.630.10:FF:000010">
    <property type="entry name" value="cytochrome P450 2W1 isoform X2"/>
    <property type="match status" value="1"/>
</dbReference>
<dbReference type="Pfam" id="PF00067">
    <property type="entry name" value="p450"/>
    <property type="match status" value="1"/>
</dbReference>
<comment type="similarity">
    <text evidence="4 14">Belongs to the cytochrome P450 family.</text>
</comment>
<dbReference type="RefSeq" id="XP_029014807.1">
    <property type="nucleotide sequence ID" value="XM_029158974.3"/>
</dbReference>